<organism evidence="4 5">
    <name type="scientific">Pseudidiomarina piscicola</name>
    <dbReference type="NCBI Taxonomy" id="2614830"/>
    <lineage>
        <taxon>Bacteria</taxon>
        <taxon>Pseudomonadati</taxon>
        <taxon>Pseudomonadota</taxon>
        <taxon>Gammaproteobacteria</taxon>
        <taxon>Alteromonadales</taxon>
        <taxon>Idiomarinaceae</taxon>
        <taxon>Pseudidiomarina</taxon>
    </lineage>
</organism>
<dbReference type="InterPro" id="IPR001509">
    <property type="entry name" value="Epimerase_deHydtase"/>
</dbReference>
<keyword evidence="5" id="KW-1185">Reference proteome</keyword>
<dbReference type="CDD" id="cd05232">
    <property type="entry name" value="UDP_G4E_4_SDR_e"/>
    <property type="match status" value="1"/>
</dbReference>
<gene>
    <name evidence="4" type="primary">gnu_2</name>
    <name evidence="4" type="ORF">PSI9734_01634</name>
</gene>
<name>A0A6S6WKD4_9GAMM</name>
<protein>
    <submittedName>
        <fullName evidence="4">N-acetyl-alpha-D-glucosaminyl-diphospho-ditrans, octacis-undecaprenol 4-epimerase</fullName>
        <ecNumber evidence="4">5.1.3.26</ecNumber>
    </submittedName>
</protein>
<feature type="domain" description="NAD-dependent epimerase/dehydratase" evidence="3">
    <location>
        <begin position="5"/>
        <end position="224"/>
    </location>
</feature>
<evidence type="ECO:0000256" key="2">
    <source>
        <dbReference type="ARBA" id="ARBA00007637"/>
    </source>
</evidence>
<evidence type="ECO:0000256" key="1">
    <source>
        <dbReference type="ARBA" id="ARBA00005125"/>
    </source>
</evidence>
<comment type="similarity">
    <text evidence="2">Belongs to the NAD(P)-dependent epimerase/dehydratase family.</text>
</comment>
<dbReference type="AlphaFoldDB" id="A0A6S6WKD4"/>
<dbReference type="PANTHER" id="PTHR43000">
    <property type="entry name" value="DTDP-D-GLUCOSE 4,6-DEHYDRATASE-RELATED"/>
    <property type="match status" value="1"/>
</dbReference>
<sequence length="318" mass="35204">MGRKIAITGATGFLGKNLFKKLNTRYSELILLSRTPSNERGAIQFDIGGNLSRESCEWISGCDVVIHCAARAHIMNESASDPLAEYRKINTEGTLQLARLAAKSGVRRFVYISSIKVHGERNLSKAAIDEVSQLEPVDPYGISKLEAEVGLREISAQTGMEFVIIRPPLIYGPGVKANFESMMNWLDKGLPLPLGAVHNRRSLVGIDNLCDFISLCMDHPKAINETFLVSDQDDVSTTLLIQRLKLAIASKSIIFSLPASLMKLGAALLNKKTVVQRLFEDLYVNSEKATRLLGWRPPYTMTEQLRKTALAVEENKKS</sequence>
<evidence type="ECO:0000259" key="3">
    <source>
        <dbReference type="Pfam" id="PF01370"/>
    </source>
</evidence>
<keyword evidence="4" id="KW-0413">Isomerase</keyword>
<dbReference type="Gene3D" id="3.40.50.720">
    <property type="entry name" value="NAD(P)-binding Rossmann-like Domain"/>
    <property type="match status" value="1"/>
</dbReference>
<dbReference type="Proteomes" id="UP000481517">
    <property type="component" value="Unassembled WGS sequence"/>
</dbReference>
<dbReference type="RefSeq" id="WP_173920605.1">
    <property type="nucleotide sequence ID" value="NZ_CADCXY010000003.1"/>
</dbReference>
<dbReference type="InterPro" id="IPR036291">
    <property type="entry name" value="NAD(P)-bd_dom_sf"/>
</dbReference>
<dbReference type="EC" id="5.1.3.26" evidence="4"/>
<evidence type="ECO:0000313" key="4">
    <source>
        <dbReference type="EMBL" id="CAB0151221.1"/>
    </source>
</evidence>
<dbReference type="GO" id="GO:0016853">
    <property type="term" value="F:isomerase activity"/>
    <property type="evidence" value="ECO:0007669"/>
    <property type="project" value="UniProtKB-KW"/>
</dbReference>
<reference evidence="4 5" key="1">
    <citation type="submission" date="2020-02" db="EMBL/GenBank/DDBJ databases">
        <authorList>
            <person name="Rodrigo-Torres L."/>
            <person name="Arahal R. D."/>
            <person name="Lucena T."/>
        </authorList>
    </citation>
    <scope>NUCLEOTIDE SEQUENCE [LARGE SCALE GENOMIC DNA]</scope>
    <source>
        <strain evidence="4 5">CECT 9734</strain>
    </source>
</reference>
<comment type="pathway">
    <text evidence="1">Bacterial outer membrane biogenesis; LPS O-antigen biosynthesis.</text>
</comment>
<dbReference type="SUPFAM" id="SSF51735">
    <property type="entry name" value="NAD(P)-binding Rossmann-fold domains"/>
    <property type="match status" value="1"/>
</dbReference>
<dbReference type="Pfam" id="PF01370">
    <property type="entry name" value="Epimerase"/>
    <property type="match status" value="1"/>
</dbReference>
<accession>A0A6S6WKD4</accession>
<dbReference type="EMBL" id="CADCXY010000003">
    <property type="protein sequence ID" value="CAB0151221.1"/>
    <property type="molecule type" value="Genomic_DNA"/>
</dbReference>
<proteinExistence type="inferred from homology"/>
<evidence type="ECO:0000313" key="5">
    <source>
        <dbReference type="Proteomes" id="UP000481517"/>
    </source>
</evidence>